<dbReference type="Proteomes" id="UP000499080">
    <property type="component" value="Unassembled WGS sequence"/>
</dbReference>
<keyword evidence="2" id="KW-1185">Reference proteome</keyword>
<dbReference type="AlphaFoldDB" id="A0A4Y2JXS1"/>
<name>A0A4Y2JXS1_ARAVE</name>
<evidence type="ECO:0000313" key="2">
    <source>
        <dbReference type="Proteomes" id="UP000499080"/>
    </source>
</evidence>
<evidence type="ECO:0000313" key="1">
    <source>
        <dbReference type="EMBL" id="GBM94597.1"/>
    </source>
</evidence>
<reference evidence="1 2" key="1">
    <citation type="journal article" date="2019" name="Sci. Rep.">
        <title>Orb-weaving spider Araneus ventricosus genome elucidates the spidroin gene catalogue.</title>
        <authorList>
            <person name="Kono N."/>
            <person name="Nakamura H."/>
            <person name="Ohtoshi R."/>
            <person name="Moran D.A.P."/>
            <person name="Shinohara A."/>
            <person name="Yoshida Y."/>
            <person name="Fujiwara M."/>
            <person name="Mori M."/>
            <person name="Tomita M."/>
            <person name="Arakawa K."/>
        </authorList>
    </citation>
    <scope>NUCLEOTIDE SEQUENCE [LARGE SCALE GENOMIC DNA]</scope>
</reference>
<sequence length="116" mass="13357">MLPFRIPNRNRLLVEGKKAENRTENEQTAFVSETCGMERKKRQKAPEKRRAKNTAGVWDLCRLSDLPVEASLRVSDERSGRQIQHTRYLSPPLAGRVALSHRQLFANGKEDKLFPE</sequence>
<protein>
    <submittedName>
        <fullName evidence="1">Uncharacterized protein</fullName>
    </submittedName>
</protein>
<accession>A0A4Y2JXS1</accession>
<organism evidence="1 2">
    <name type="scientific">Araneus ventricosus</name>
    <name type="common">Orbweaver spider</name>
    <name type="synonym">Epeira ventricosa</name>
    <dbReference type="NCBI Taxonomy" id="182803"/>
    <lineage>
        <taxon>Eukaryota</taxon>
        <taxon>Metazoa</taxon>
        <taxon>Ecdysozoa</taxon>
        <taxon>Arthropoda</taxon>
        <taxon>Chelicerata</taxon>
        <taxon>Arachnida</taxon>
        <taxon>Araneae</taxon>
        <taxon>Araneomorphae</taxon>
        <taxon>Entelegynae</taxon>
        <taxon>Araneoidea</taxon>
        <taxon>Araneidae</taxon>
        <taxon>Araneus</taxon>
    </lineage>
</organism>
<gene>
    <name evidence="1" type="ORF">AVEN_263549_1</name>
</gene>
<proteinExistence type="predicted"/>
<dbReference type="EMBL" id="BGPR01003983">
    <property type="protein sequence ID" value="GBM94597.1"/>
    <property type="molecule type" value="Genomic_DNA"/>
</dbReference>
<comment type="caution">
    <text evidence="1">The sequence shown here is derived from an EMBL/GenBank/DDBJ whole genome shotgun (WGS) entry which is preliminary data.</text>
</comment>